<evidence type="ECO:0000256" key="4">
    <source>
        <dbReference type="ARBA" id="ARBA00022857"/>
    </source>
</evidence>
<feature type="binding site" evidence="7">
    <location>
        <position position="93"/>
    </location>
    <ligand>
        <name>shikimate</name>
        <dbReference type="ChEBI" id="CHEBI:36208"/>
    </ligand>
</feature>
<keyword evidence="6 7" id="KW-0057">Aromatic amino acid biosynthesis</keyword>
<feature type="binding site" evidence="7">
    <location>
        <position position="266"/>
    </location>
    <ligand>
        <name>shikimate</name>
        <dbReference type="ChEBI" id="CHEBI:36208"/>
    </ligand>
</feature>
<dbReference type="GO" id="GO:0008652">
    <property type="term" value="P:amino acid biosynthetic process"/>
    <property type="evidence" value="ECO:0007669"/>
    <property type="project" value="UniProtKB-KW"/>
</dbReference>
<sequence>MITITGKTNLVGLLGQPVNHSLSPIMHNAAYEEMGLDWCYLAMPCESKDLKKVTQALRYVDCKGLNITIPHKQEVLKACHKLTEIANDVQAVNTLIPEKNNRWIGANTDIEGFLMPLKDHNLRDKNVIVIGCGGSARAVVMGLSSLNIKKLTIIGRNPNSLDFFVRSMKNVLSTNHISIEGIDNKELNVTPYIEEADLIINTTPIGMNGTNAHQKNIPLGNEIWDCLSNKTILYDLIYTPKPTNWLKLGQQKNCFTIDGLDMLVEQGAFSIRLWSGINDVPVQTMKSSAEKHLMV</sequence>
<dbReference type="InterPro" id="IPR011342">
    <property type="entry name" value="Shikimate_DH"/>
</dbReference>
<dbReference type="Pfam" id="PF08501">
    <property type="entry name" value="Shikimate_dh_N"/>
    <property type="match status" value="1"/>
</dbReference>
<dbReference type="SUPFAM" id="SSF51735">
    <property type="entry name" value="NAD(P)-binding Rossmann-fold domains"/>
    <property type="match status" value="1"/>
</dbReference>
<dbReference type="GO" id="GO:0004764">
    <property type="term" value="F:shikimate 3-dehydrogenase (NADP+) activity"/>
    <property type="evidence" value="ECO:0007669"/>
    <property type="project" value="UniProtKB-UniRule"/>
</dbReference>
<feature type="binding site" evidence="7">
    <location>
        <position position="236"/>
    </location>
    <ligand>
        <name>NADP(+)</name>
        <dbReference type="ChEBI" id="CHEBI:58349"/>
    </ligand>
</feature>
<evidence type="ECO:0000256" key="6">
    <source>
        <dbReference type="ARBA" id="ARBA00023141"/>
    </source>
</evidence>
<dbReference type="NCBIfam" id="TIGR00507">
    <property type="entry name" value="aroE"/>
    <property type="match status" value="1"/>
</dbReference>
<dbReference type="EC" id="1.1.1.25" evidence="2 7"/>
<dbReference type="NCBIfam" id="NF001314">
    <property type="entry name" value="PRK00258.2-2"/>
    <property type="match status" value="1"/>
</dbReference>
<reference evidence="10" key="1">
    <citation type="submission" date="2014-06" db="EMBL/GenBank/DDBJ databases">
        <authorList>
            <person name="Berube P.M."/>
        </authorList>
    </citation>
    <scope>NUCLEOTIDE SEQUENCE</scope>
    <source>
        <strain evidence="10">P0903-H212</strain>
    </source>
</reference>
<feature type="binding site" evidence="7">
    <location>
        <position position="259"/>
    </location>
    <ligand>
        <name>NADP(+)</name>
        <dbReference type="ChEBI" id="CHEBI:58349"/>
    </ligand>
</feature>
<feature type="domain" description="Shikimate dehydrogenase substrate binding N-terminal" evidence="8">
    <location>
        <begin position="13"/>
        <end position="95"/>
    </location>
</feature>
<dbReference type="InterPro" id="IPR013708">
    <property type="entry name" value="Shikimate_DH-bd_N"/>
</dbReference>
<dbReference type="InterPro" id="IPR046346">
    <property type="entry name" value="Aminoacid_DH-like_N_sf"/>
</dbReference>
<dbReference type="UniPathway" id="UPA00053">
    <property type="reaction ID" value="UER00087"/>
</dbReference>
<dbReference type="InterPro" id="IPR022893">
    <property type="entry name" value="Shikimate_DH_fam"/>
</dbReference>
<comment type="catalytic activity">
    <reaction evidence="7">
        <text>shikimate + NADP(+) = 3-dehydroshikimate + NADPH + H(+)</text>
        <dbReference type="Rhea" id="RHEA:17737"/>
        <dbReference type="ChEBI" id="CHEBI:15378"/>
        <dbReference type="ChEBI" id="CHEBI:16630"/>
        <dbReference type="ChEBI" id="CHEBI:36208"/>
        <dbReference type="ChEBI" id="CHEBI:57783"/>
        <dbReference type="ChEBI" id="CHEBI:58349"/>
        <dbReference type="EC" id="1.1.1.25"/>
    </reaction>
</comment>
<gene>
    <name evidence="7" type="primary">aroE</name>
    <name evidence="10" type="ORF">FA03_0226</name>
</gene>
<dbReference type="PANTHER" id="PTHR21089">
    <property type="entry name" value="SHIKIMATE DEHYDROGENASE"/>
    <property type="match status" value="1"/>
</dbReference>
<dbReference type="InterPro" id="IPR036291">
    <property type="entry name" value="NAD(P)-bd_dom_sf"/>
</dbReference>
<dbReference type="GO" id="GO:0009073">
    <property type="term" value="P:aromatic amino acid family biosynthetic process"/>
    <property type="evidence" value="ECO:0007669"/>
    <property type="project" value="UniProtKB-KW"/>
</dbReference>
<accession>A0A0D5A463</accession>
<comment type="pathway">
    <text evidence="1 7">Metabolic intermediate biosynthesis; chorismate biosynthesis; chorismate from D-erythrose 4-phosphate and phosphoenolpyruvate: step 4/7.</text>
</comment>
<dbReference type="InterPro" id="IPR041121">
    <property type="entry name" value="SDH_C"/>
</dbReference>
<name>A0A0D5A463_PROMR</name>
<comment type="subunit">
    <text evidence="7">Homodimer.</text>
</comment>
<proteinExistence type="inferred from homology"/>
<keyword evidence="3 7" id="KW-0028">Amino-acid biosynthesis</keyword>
<keyword evidence="5 7" id="KW-0560">Oxidoreductase</keyword>
<organism evidence="10">
    <name type="scientific">Prochlorococcus marinus str. P0903-H212</name>
    <dbReference type="NCBI Taxonomy" id="1622208"/>
    <lineage>
        <taxon>Bacteria</taxon>
        <taxon>Bacillati</taxon>
        <taxon>Cyanobacteriota</taxon>
        <taxon>Cyanophyceae</taxon>
        <taxon>Synechococcales</taxon>
        <taxon>Prochlorococcaceae</taxon>
        <taxon>Prochlorococcus</taxon>
    </lineage>
</organism>
<feature type="binding site" evidence="7">
    <location>
        <begin position="21"/>
        <end position="23"/>
    </location>
    <ligand>
        <name>shikimate</name>
        <dbReference type="ChEBI" id="CHEBI:36208"/>
    </ligand>
</feature>
<evidence type="ECO:0000256" key="3">
    <source>
        <dbReference type="ARBA" id="ARBA00022605"/>
    </source>
</evidence>
<comment type="function">
    <text evidence="7">Involved in the biosynthesis of the chorismate, which leads to the biosynthesis of aromatic amino acids. Catalyzes the reversible NADPH linked reduction of 3-dehydroshikimate (DHSA) to yield shikimate (SA).</text>
</comment>
<dbReference type="GO" id="GO:0009423">
    <property type="term" value="P:chorismate biosynthetic process"/>
    <property type="evidence" value="ECO:0007669"/>
    <property type="project" value="UniProtKB-UniRule"/>
</dbReference>
<dbReference type="AlphaFoldDB" id="A0A0D5A463"/>
<evidence type="ECO:0000256" key="1">
    <source>
        <dbReference type="ARBA" id="ARBA00004871"/>
    </source>
</evidence>
<dbReference type="GO" id="GO:0050661">
    <property type="term" value="F:NADP binding"/>
    <property type="evidence" value="ECO:0007669"/>
    <property type="project" value="InterPro"/>
</dbReference>
<evidence type="ECO:0000259" key="9">
    <source>
        <dbReference type="Pfam" id="PF18317"/>
    </source>
</evidence>
<dbReference type="Gene3D" id="3.40.50.10860">
    <property type="entry name" value="Leucine Dehydrogenase, chain A, domain 1"/>
    <property type="match status" value="1"/>
</dbReference>
<feature type="binding site" evidence="7">
    <location>
        <position position="238"/>
    </location>
    <ligand>
        <name>shikimate</name>
        <dbReference type="ChEBI" id="CHEBI:36208"/>
    </ligand>
</feature>
<comment type="similarity">
    <text evidence="7">Belongs to the shikimate dehydrogenase family.</text>
</comment>
<comment type="caution">
    <text evidence="7">Lacks conserved residue(s) required for the propagation of feature annotation.</text>
</comment>
<dbReference type="EMBL" id="KJ947871">
    <property type="protein sequence ID" value="AJW31055.1"/>
    <property type="molecule type" value="Genomic_DNA"/>
</dbReference>
<dbReference type="GO" id="GO:0005829">
    <property type="term" value="C:cytosol"/>
    <property type="evidence" value="ECO:0007669"/>
    <property type="project" value="TreeGrafter"/>
</dbReference>
<evidence type="ECO:0000313" key="10">
    <source>
        <dbReference type="EMBL" id="AJW31055.1"/>
    </source>
</evidence>
<protein>
    <recommendedName>
        <fullName evidence="2 7">Shikimate dehydrogenase (NADP(+))</fullName>
        <shortName evidence="7">SDH</shortName>
        <ecNumber evidence="2 7">1.1.1.25</ecNumber>
    </recommendedName>
</protein>
<evidence type="ECO:0000256" key="2">
    <source>
        <dbReference type="ARBA" id="ARBA00012962"/>
    </source>
</evidence>
<dbReference type="CDD" id="cd01065">
    <property type="entry name" value="NAD_bind_Shikimate_DH"/>
    <property type="match status" value="1"/>
</dbReference>
<feature type="domain" description="SDH C-terminal" evidence="9">
    <location>
        <begin position="259"/>
        <end position="287"/>
    </location>
</feature>
<feature type="binding site" evidence="7">
    <location>
        <position position="68"/>
    </location>
    <ligand>
        <name>shikimate</name>
        <dbReference type="ChEBI" id="CHEBI:36208"/>
    </ligand>
</feature>
<keyword evidence="4 7" id="KW-0521">NADP</keyword>
<dbReference type="SUPFAM" id="SSF53223">
    <property type="entry name" value="Aminoacid dehydrogenase-like, N-terminal domain"/>
    <property type="match status" value="1"/>
</dbReference>
<dbReference type="Gene3D" id="3.40.50.720">
    <property type="entry name" value="NAD(P)-binding Rossmann-like Domain"/>
    <property type="match status" value="1"/>
</dbReference>
<dbReference type="PANTHER" id="PTHR21089:SF1">
    <property type="entry name" value="BIFUNCTIONAL 3-DEHYDROQUINATE DEHYDRATASE_SHIKIMATE DEHYDROGENASE, CHLOROPLASTIC"/>
    <property type="match status" value="1"/>
</dbReference>
<feature type="binding site" evidence="7">
    <location>
        <position position="84"/>
    </location>
    <ligand>
        <name>NADP(+)</name>
        <dbReference type="ChEBI" id="CHEBI:58349"/>
    </ligand>
</feature>
<feature type="binding site" evidence="7">
    <location>
        <position position="109"/>
    </location>
    <ligand>
        <name>shikimate</name>
        <dbReference type="ChEBI" id="CHEBI:36208"/>
    </ligand>
</feature>
<feature type="active site" description="Proton acceptor" evidence="7">
    <location>
        <position position="72"/>
    </location>
</feature>
<dbReference type="GO" id="GO:0019632">
    <property type="term" value="P:shikimate metabolic process"/>
    <property type="evidence" value="ECO:0007669"/>
    <property type="project" value="InterPro"/>
</dbReference>
<evidence type="ECO:0000256" key="7">
    <source>
        <dbReference type="HAMAP-Rule" id="MF_00222"/>
    </source>
</evidence>
<dbReference type="Pfam" id="PF18317">
    <property type="entry name" value="SDH_C"/>
    <property type="match status" value="1"/>
</dbReference>
<evidence type="ECO:0000259" key="8">
    <source>
        <dbReference type="Pfam" id="PF08501"/>
    </source>
</evidence>
<dbReference type="HAMAP" id="MF_00222">
    <property type="entry name" value="Shikimate_DH_AroE"/>
    <property type="match status" value="1"/>
</dbReference>
<evidence type="ECO:0000256" key="5">
    <source>
        <dbReference type="ARBA" id="ARBA00023002"/>
    </source>
</evidence>